<dbReference type="EC" id="4.2.1.8" evidence="7"/>
<evidence type="ECO:0000256" key="1">
    <source>
        <dbReference type="ARBA" id="ARBA00001794"/>
    </source>
</evidence>
<gene>
    <name evidence="11" type="ORF">CPJ18_05870</name>
</gene>
<dbReference type="PIRSF" id="PIRSF016049">
    <property type="entry name" value="Man_dehyd"/>
    <property type="match status" value="1"/>
</dbReference>
<evidence type="ECO:0000256" key="3">
    <source>
        <dbReference type="ARBA" id="ARBA00001954"/>
    </source>
</evidence>
<comment type="cofactor">
    <cofactor evidence="2">
        <name>Mn(2+)</name>
        <dbReference type="ChEBI" id="CHEBI:29035"/>
    </cofactor>
</comment>
<dbReference type="PANTHER" id="PTHR30387">
    <property type="entry name" value="MANNONATE DEHYDRATASE"/>
    <property type="match status" value="1"/>
</dbReference>
<dbReference type="Proteomes" id="UP000237447">
    <property type="component" value="Unassembled WGS sequence"/>
</dbReference>
<dbReference type="GO" id="GO:0042840">
    <property type="term" value="P:D-glucuronate catabolic process"/>
    <property type="evidence" value="ECO:0007669"/>
    <property type="project" value="TreeGrafter"/>
</dbReference>
<comment type="function">
    <text evidence="4">Catalyzes the dehydration of D-mannonate.</text>
</comment>
<evidence type="ECO:0000313" key="11">
    <source>
        <dbReference type="EMBL" id="POO52788.1"/>
    </source>
</evidence>
<protein>
    <recommendedName>
        <fullName evidence="7">mannonate dehydratase</fullName>
        <ecNumber evidence="7">4.2.1.8</ecNumber>
    </recommendedName>
</protein>
<dbReference type="Pfam" id="PF03786">
    <property type="entry name" value="UxuA"/>
    <property type="match status" value="2"/>
</dbReference>
<sequence>MNLYDMSSKKSWLGGKVMRIAMCLEPEVNSKWHYGREMGVLDGVTIRDVTTEVPIWELPTLARVQQSYQDFGFKIGVVEGWVPMNNIKLGLPEGELELERVIRVIENMGALGIEVFCYSWMANYGWMRTSSTTRLPGGALTTSYDHSILQKDQRAQGAVSVTEDHLWGTLENFIKIVTPIAEKAGVKLAMHPDDPPLSPLLGVGRIMRSIDAFERLLSLSDSPANGITFCQANFAAMNADVPATIRQLGRDGRIHFVHFRDIEGDAEHMTEAFHGQGKTDMYATIKAYRDIGFKGVMRPDHAPVMWGEPNANPGYEGLGRIYAVGYMRGLMQAAEAEAANAR</sequence>
<dbReference type="GO" id="GO:0008198">
    <property type="term" value="F:ferrous iron binding"/>
    <property type="evidence" value="ECO:0007669"/>
    <property type="project" value="TreeGrafter"/>
</dbReference>
<comment type="catalytic activity">
    <reaction evidence="1">
        <text>D-mannonate = 2-dehydro-3-deoxy-D-gluconate + H2O</text>
        <dbReference type="Rhea" id="RHEA:20097"/>
        <dbReference type="ChEBI" id="CHEBI:15377"/>
        <dbReference type="ChEBI" id="CHEBI:17767"/>
        <dbReference type="ChEBI" id="CHEBI:57990"/>
        <dbReference type="EC" id="4.2.1.8"/>
    </reaction>
</comment>
<dbReference type="Gene3D" id="3.20.20.150">
    <property type="entry name" value="Divalent-metal-dependent TIM barrel enzymes"/>
    <property type="match status" value="1"/>
</dbReference>
<keyword evidence="10" id="KW-0456">Lyase</keyword>
<evidence type="ECO:0000256" key="4">
    <source>
        <dbReference type="ARBA" id="ARBA00002713"/>
    </source>
</evidence>
<reference evidence="11 12" key="1">
    <citation type="journal article" date="2018" name="Syst. Appl. Microbiol.">
        <title>Agrobacterium rosae sp. nov., isolated from galls on different agricultural crops.</title>
        <authorList>
            <person name="Kuzmanovic N."/>
            <person name="Pulawska J."/>
            <person name="Smalla K."/>
            <person name="Nesme X."/>
        </authorList>
    </citation>
    <scope>NUCLEOTIDE SEQUENCE [LARGE SCALE GENOMIC DNA]</scope>
    <source>
        <strain evidence="11 12">NCPPB 1650</strain>
    </source>
</reference>
<keyword evidence="9" id="KW-0464">Manganese</keyword>
<evidence type="ECO:0000256" key="9">
    <source>
        <dbReference type="ARBA" id="ARBA00023211"/>
    </source>
</evidence>
<evidence type="ECO:0000256" key="5">
    <source>
        <dbReference type="ARBA" id="ARBA00004892"/>
    </source>
</evidence>
<dbReference type="PANTHER" id="PTHR30387:SF2">
    <property type="entry name" value="MANNONATE DEHYDRATASE"/>
    <property type="match status" value="1"/>
</dbReference>
<comment type="cofactor">
    <cofactor evidence="3">
        <name>Fe(2+)</name>
        <dbReference type="ChEBI" id="CHEBI:29033"/>
    </cofactor>
</comment>
<dbReference type="InterPro" id="IPR004628">
    <property type="entry name" value="Man_deHydtase"/>
</dbReference>
<proteinExistence type="inferred from homology"/>
<evidence type="ECO:0000256" key="7">
    <source>
        <dbReference type="ARBA" id="ARBA00012927"/>
    </source>
</evidence>
<dbReference type="GO" id="GO:0008927">
    <property type="term" value="F:mannonate dehydratase activity"/>
    <property type="evidence" value="ECO:0007669"/>
    <property type="project" value="UniProtKB-EC"/>
</dbReference>
<dbReference type="InterPro" id="IPR036237">
    <property type="entry name" value="Xyl_isomerase-like_sf"/>
</dbReference>
<comment type="similarity">
    <text evidence="6">Belongs to the mannonate dehydratase family.</text>
</comment>
<dbReference type="SUPFAM" id="SSF51658">
    <property type="entry name" value="Xylose isomerase-like"/>
    <property type="match status" value="1"/>
</dbReference>
<evidence type="ECO:0000256" key="10">
    <source>
        <dbReference type="ARBA" id="ARBA00023239"/>
    </source>
</evidence>
<name>A0AAE5RZS5_9HYPH</name>
<keyword evidence="8" id="KW-0408">Iron</keyword>
<accession>A0AAE5RZS5</accession>
<evidence type="ECO:0000256" key="2">
    <source>
        <dbReference type="ARBA" id="ARBA00001936"/>
    </source>
</evidence>
<dbReference type="EMBL" id="NXEJ01000003">
    <property type="protein sequence ID" value="POO52788.1"/>
    <property type="molecule type" value="Genomic_DNA"/>
</dbReference>
<comment type="caution">
    <text evidence="11">The sequence shown here is derived from an EMBL/GenBank/DDBJ whole genome shotgun (WGS) entry which is preliminary data.</text>
</comment>
<dbReference type="AlphaFoldDB" id="A0AAE5RZS5"/>
<evidence type="ECO:0000313" key="12">
    <source>
        <dbReference type="Proteomes" id="UP000237447"/>
    </source>
</evidence>
<comment type="pathway">
    <text evidence="5">Carbohydrate metabolism; pentose and glucuronate interconversion.</text>
</comment>
<organism evidence="11 12">
    <name type="scientific">Agrobacterium rosae</name>
    <dbReference type="NCBI Taxonomy" id="1972867"/>
    <lineage>
        <taxon>Bacteria</taxon>
        <taxon>Pseudomonadati</taxon>
        <taxon>Pseudomonadota</taxon>
        <taxon>Alphaproteobacteria</taxon>
        <taxon>Hyphomicrobiales</taxon>
        <taxon>Rhizobiaceae</taxon>
        <taxon>Rhizobium/Agrobacterium group</taxon>
        <taxon>Agrobacterium</taxon>
    </lineage>
</organism>
<evidence type="ECO:0000256" key="6">
    <source>
        <dbReference type="ARBA" id="ARBA00007389"/>
    </source>
</evidence>
<evidence type="ECO:0000256" key="8">
    <source>
        <dbReference type="ARBA" id="ARBA00023004"/>
    </source>
</evidence>
<dbReference type="GO" id="GO:0030145">
    <property type="term" value="F:manganese ion binding"/>
    <property type="evidence" value="ECO:0007669"/>
    <property type="project" value="TreeGrafter"/>
</dbReference>